<sequence length="649" mass="70707">MFPRMLLRPLILAVSLWAAPSHAQVAAPEPIASDPSAGLAQAFAELRAGSFTDALDAAARSGPVARDVIEWLRLREGQGSFDDALSFLTRNPDWPGLDLLRRRAESNLPDIIADADAAERVLAFFDGTPPATGQGTVALVQAYQMLGREGDAEAQAALAWVERSMTSEAERWLLSRYAELLEPLEPQRMEQMFWDGADVALRRAIARDSDTEAARVAQARLSNRVPDDLEDDPGVRHHAFRQAMRGRDFDEAQDIILSASTDAEGLGRPQAWARDRRDLARRLMRAGEPAQAYAVASSHWLESGSDYADLEWLSGFLSLRRLDQPERAVSHFRRFATAVETPISLGRAGYWTGRALEAAGREDEAQTAYGVGAQFQTSFYGLLAAERLGLSIDPTLTGREPFPPFADATFRGSTVFEAGLALLAAGERDLGERFLTHLTESLERPDIGTLANLVLGLGEPHVALLIAKRAARAGLTLPHAYFPVVELGVENMPVSAELALAIARRESEFDPGVTSGVGAQGLMQLMPGTAQDVARALSLPYQRARLYSDPSYNATLGTGYLAGLIDRFGDNPVLVSAGYNAGPGRPASWIEDNGDPRDPDVDVVDWIEMIPFDETRNYVMRVAESIPVYSARLSGRSAPLEFTDLLKGR</sequence>
<dbReference type="InterPro" id="IPR008258">
    <property type="entry name" value="Transglycosylase_SLT_dom_1"/>
</dbReference>
<keyword evidence="3 4" id="KW-0732">Signal</keyword>
<dbReference type="EMBL" id="FOCM01000003">
    <property type="protein sequence ID" value="SEN21331.1"/>
    <property type="molecule type" value="Genomic_DNA"/>
</dbReference>
<dbReference type="PROSITE" id="PS00922">
    <property type="entry name" value="TRANSGLYCOSYLASE"/>
    <property type="match status" value="1"/>
</dbReference>
<evidence type="ECO:0000256" key="4">
    <source>
        <dbReference type="SAM" id="SignalP"/>
    </source>
</evidence>
<dbReference type="GO" id="GO:0004553">
    <property type="term" value="F:hydrolase activity, hydrolyzing O-glycosyl compounds"/>
    <property type="evidence" value="ECO:0007669"/>
    <property type="project" value="InterPro"/>
</dbReference>
<dbReference type="InterPro" id="IPR008939">
    <property type="entry name" value="Lytic_TGlycosylase_superhlx_U"/>
</dbReference>
<evidence type="ECO:0000256" key="2">
    <source>
        <dbReference type="ARBA" id="ARBA00009387"/>
    </source>
</evidence>
<dbReference type="AlphaFoldDB" id="A0A1H8EP15"/>
<dbReference type="Pfam" id="PF01464">
    <property type="entry name" value="SLT"/>
    <property type="match status" value="1"/>
</dbReference>
<dbReference type="InterPro" id="IPR000189">
    <property type="entry name" value="Transglyc_AS"/>
</dbReference>
<dbReference type="SUPFAM" id="SSF48435">
    <property type="entry name" value="Bacterial muramidases"/>
    <property type="match status" value="1"/>
</dbReference>
<dbReference type="PANTHER" id="PTHR37423:SF2">
    <property type="entry name" value="MEMBRANE-BOUND LYTIC MUREIN TRANSGLYCOSYLASE C"/>
    <property type="match status" value="1"/>
</dbReference>
<dbReference type="Gene3D" id="1.10.530.10">
    <property type="match status" value="1"/>
</dbReference>
<keyword evidence="7" id="KW-1185">Reference proteome</keyword>
<evidence type="ECO:0000313" key="6">
    <source>
        <dbReference type="EMBL" id="SEN21331.1"/>
    </source>
</evidence>
<dbReference type="SUPFAM" id="SSF53955">
    <property type="entry name" value="Lysozyme-like"/>
    <property type="match status" value="1"/>
</dbReference>
<dbReference type="GO" id="GO:0008933">
    <property type="term" value="F:peptidoglycan lytic transglycosylase activity"/>
    <property type="evidence" value="ECO:0007669"/>
    <property type="project" value="InterPro"/>
</dbReference>
<name>A0A1H8EP15_9RHOB</name>
<protein>
    <submittedName>
        <fullName evidence="6">Soluble lytic murein transglycosylase</fullName>
    </submittedName>
</protein>
<dbReference type="CDD" id="cd13401">
    <property type="entry name" value="Slt70-like"/>
    <property type="match status" value="1"/>
</dbReference>
<evidence type="ECO:0000259" key="5">
    <source>
        <dbReference type="Pfam" id="PF01464"/>
    </source>
</evidence>
<dbReference type="PANTHER" id="PTHR37423">
    <property type="entry name" value="SOLUBLE LYTIC MUREIN TRANSGLYCOSYLASE-RELATED"/>
    <property type="match status" value="1"/>
</dbReference>
<evidence type="ECO:0000256" key="3">
    <source>
        <dbReference type="ARBA" id="ARBA00022729"/>
    </source>
</evidence>
<comment type="similarity">
    <text evidence="2">Belongs to the virb1 family.</text>
</comment>
<dbReference type="Gene3D" id="1.25.20.10">
    <property type="entry name" value="Bacterial muramidases"/>
    <property type="match status" value="1"/>
</dbReference>
<dbReference type="Proteomes" id="UP000199372">
    <property type="component" value="Unassembled WGS sequence"/>
</dbReference>
<comment type="similarity">
    <text evidence="1">Belongs to the transglycosylase Slt family.</text>
</comment>
<feature type="domain" description="Transglycosylase SLT" evidence="5">
    <location>
        <begin position="494"/>
        <end position="595"/>
    </location>
</feature>
<evidence type="ECO:0000256" key="1">
    <source>
        <dbReference type="ARBA" id="ARBA00007734"/>
    </source>
</evidence>
<reference evidence="7" key="1">
    <citation type="submission" date="2016-10" db="EMBL/GenBank/DDBJ databases">
        <authorList>
            <person name="Varghese N."/>
            <person name="Submissions S."/>
        </authorList>
    </citation>
    <scope>NUCLEOTIDE SEQUENCE [LARGE SCALE GENOMIC DNA]</scope>
    <source>
        <strain evidence="7">DSM 26893</strain>
    </source>
</reference>
<proteinExistence type="inferred from homology"/>
<feature type="signal peptide" evidence="4">
    <location>
        <begin position="1"/>
        <end position="23"/>
    </location>
</feature>
<organism evidence="6 7">
    <name type="scientific">Palleronia pelagia</name>
    <dbReference type="NCBI Taxonomy" id="387096"/>
    <lineage>
        <taxon>Bacteria</taxon>
        <taxon>Pseudomonadati</taxon>
        <taxon>Pseudomonadota</taxon>
        <taxon>Alphaproteobacteria</taxon>
        <taxon>Rhodobacterales</taxon>
        <taxon>Roseobacteraceae</taxon>
        <taxon>Palleronia</taxon>
    </lineage>
</organism>
<dbReference type="GO" id="GO:0000270">
    <property type="term" value="P:peptidoglycan metabolic process"/>
    <property type="evidence" value="ECO:0007669"/>
    <property type="project" value="InterPro"/>
</dbReference>
<dbReference type="GO" id="GO:0042597">
    <property type="term" value="C:periplasmic space"/>
    <property type="evidence" value="ECO:0007669"/>
    <property type="project" value="InterPro"/>
</dbReference>
<dbReference type="GO" id="GO:0016020">
    <property type="term" value="C:membrane"/>
    <property type="evidence" value="ECO:0007669"/>
    <property type="project" value="InterPro"/>
</dbReference>
<evidence type="ECO:0000313" key="7">
    <source>
        <dbReference type="Proteomes" id="UP000199372"/>
    </source>
</evidence>
<accession>A0A1H8EP15</accession>
<gene>
    <name evidence="6" type="ORF">SAMN04488011_10348</name>
</gene>
<dbReference type="InterPro" id="IPR023346">
    <property type="entry name" value="Lysozyme-like_dom_sf"/>
</dbReference>
<feature type="chain" id="PRO_5011480178" evidence="4">
    <location>
        <begin position="24"/>
        <end position="649"/>
    </location>
</feature>